<evidence type="ECO:0000259" key="3">
    <source>
        <dbReference type="Pfam" id="PF02397"/>
    </source>
</evidence>
<feature type="transmembrane region" description="Helical" evidence="2">
    <location>
        <begin position="308"/>
        <end position="328"/>
    </location>
</feature>
<feature type="transmembrane region" description="Helical" evidence="2">
    <location>
        <begin position="285"/>
        <end position="302"/>
    </location>
</feature>
<dbReference type="InterPro" id="IPR029063">
    <property type="entry name" value="SAM-dependent_MTases_sf"/>
</dbReference>
<comment type="similarity">
    <text evidence="1">Belongs to the bacterial sugar transferase family.</text>
</comment>
<dbReference type="InterPro" id="IPR003362">
    <property type="entry name" value="Bact_transf"/>
</dbReference>
<proteinExistence type="inferred from homology"/>
<feature type="domain" description="Bacterial sugar transferase" evidence="3">
    <location>
        <begin position="6"/>
        <end position="197"/>
    </location>
</feature>
<protein>
    <submittedName>
        <fullName evidence="4">Sugar transferase</fullName>
    </submittedName>
</protein>
<evidence type="ECO:0000313" key="4">
    <source>
        <dbReference type="EMBL" id="BBA34834.1"/>
    </source>
</evidence>
<feature type="transmembrane region" description="Helical" evidence="2">
    <location>
        <begin position="243"/>
        <end position="264"/>
    </location>
</feature>
<dbReference type="OrthoDB" id="9808602at2"/>
<feature type="transmembrane region" description="Helical" evidence="2">
    <location>
        <begin position="12"/>
        <end position="34"/>
    </location>
</feature>
<dbReference type="PANTHER" id="PTHR30576">
    <property type="entry name" value="COLANIC BIOSYNTHESIS UDP-GLUCOSE LIPID CARRIER TRANSFERASE"/>
    <property type="match status" value="1"/>
</dbReference>
<dbReference type="GO" id="GO:0016780">
    <property type="term" value="F:phosphotransferase activity, for other substituted phosphate groups"/>
    <property type="evidence" value="ECO:0007669"/>
    <property type="project" value="TreeGrafter"/>
</dbReference>
<dbReference type="Pfam" id="PF13727">
    <property type="entry name" value="CoA_binding_3"/>
    <property type="match status" value="1"/>
</dbReference>
<keyword evidence="5" id="KW-1185">Reference proteome</keyword>
<dbReference type="KEGG" id="mmai:sS8_2889"/>
<dbReference type="RefSeq" id="WP_119630154.1">
    <property type="nucleotide sequence ID" value="NZ_AP017928.1"/>
</dbReference>
<evidence type="ECO:0000313" key="5">
    <source>
        <dbReference type="Proteomes" id="UP000266313"/>
    </source>
</evidence>
<dbReference type="SUPFAM" id="SSF53335">
    <property type="entry name" value="S-adenosyl-L-methionine-dependent methyltransferases"/>
    <property type="match status" value="1"/>
</dbReference>
<accession>A0A250KTJ3</accession>
<dbReference type="EMBL" id="AP017928">
    <property type="protein sequence ID" value="BBA34834.1"/>
    <property type="molecule type" value="Genomic_DNA"/>
</dbReference>
<keyword evidence="2" id="KW-0472">Membrane</keyword>
<evidence type="ECO:0000256" key="2">
    <source>
        <dbReference type="SAM" id="Phobius"/>
    </source>
</evidence>
<dbReference type="Gene3D" id="3.40.50.720">
    <property type="entry name" value="NAD(P)-binding Rossmann-like Domain"/>
    <property type="match status" value="1"/>
</dbReference>
<keyword evidence="4" id="KW-0808">Transferase</keyword>
<evidence type="ECO:0000256" key="1">
    <source>
        <dbReference type="ARBA" id="ARBA00006464"/>
    </source>
</evidence>
<keyword evidence="2" id="KW-1133">Transmembrane helix</keyword>
<sequence length="464" mass="52355">MNTACKRIMDLTLALIGLSIAAPVMGLIALSVWLDSPGPVIFAQERIGLRGKTFRLYKFRKFPIHCRDAGPKVTVAGDARMTRIGAFLERTKLDELPQLWNILKGDMSFVGPRPELRHFADLFTGRYAAILDYLPGLFGPNQVAYRNESELYPADEDPEIFYRRELFRKKADNDLAYFSRASCSTDLMWICRGIWSSLTGAIHWRRLIAESATLIALDAILIECAWTLANLVRFSGFPSGEDLFAFVSGLWLFPPILIAIQYVGGCYSHPRQYFCLVDAMRLTRIVSMAWLLAFTFLIGFASRNVSLFLIPIGWMLLMSLLPLPRIGFRIREERAHSKRSQHSSRVVIYGAGDGGMALARWMTGKTTPLKLVGFLDDNPYLRGKVVGGYPILGRESDIATIHAVHNIDEIWVTFQPPPPKRFRLDAWCEKTGANLVLLMELKPFSRIVNRPPGHPPALQASHER</sequence>
<keyword evidence="2" id="KW-0812">Transmembrane</keyword>
<dbReference type="Pfam" id="PF02397">
    <property type="entry name" value="Bac_transf"/>
    <property type="match status" value="1"/>
</dbReference>
<dbReference type="Proteomes" id="UP000266313">
    <property type="component" value="Chromosome"/>
</dbReference>
<dbReference type="PANTHER" id="PTHR30576:SF0">
    <property type="entry name" value="UNDECAPRENYL-PHOSPHATE N-ACETYLGALACTOSAMINYL 1-PHOSPHATE TRANSFERASE-RELATED"/>
    <property type="match status" value="1"/>
</dbReference>
<organism evidence="4 5">
    <name type="scientific">Methylocaldum marinum</name>
    <dbReference type="NCBI Taxonomy" id="1432792"/>
    <lineage>
        <taxon>Bacteria</taxon>
        <taxon>Pseudomonadati</taxon>
        <taxon>Pseudomonadota</taxon>
        <taxon>Gammaproteobacteria</taxon>
        <taxon>Methylococcales</taxon>
        <taxon>Methylococcaceae</taxon>
        <taxon>Methylocaldum</taxon>
    </lineage>
</organism>
<reference evidence="4 5" key="1">
    <citation type="submission" date="2016-12" db="EMBL/GenBank/DDBJ databases">
        <title>Genome sequencing of Methylocaldum marinum.</title>
        <authorList>
            <person name="Takeuchi M."/>
            <person name="Kamagata Y."/>
            <person name="Hiraoka S."/>
            <person name="Oshima K."/>
            <person name="Hattori M."/>
            <person name="Iwasaki W."/>
        </authorList>
    </citation>
    <scope>NUCLEOTIDE SEQUENCE [LARGE SCALE GENOMIC DNA]</scope>
    <source>
        <strain evidence="4 5">S8</strain>
    </source>
</reference>
<gene>
    <name evidence="4" type="ORF">sS8_2889</name>
</gene>
<dbReference type="AlphaFoldDB" id="A0A250KTJ3"/>
<name>A0A250KTJ3_9GAMM</name>